<evidence type="ECO:0000256" key="1">
    <source>
        <dbReference type="SAM" id="MobiDB-lite"/>
    </source>
</evidence>
<proteinExistence type="predicted"/>
<feature type="region of interest" description="Disordered" evidence="1">
    <location>
        <begin position="112"/>
        <end position="133"/>
    </location>
</feature>
<dbReference type="Gramene" id="GBG72061">
    <property type="protein sequence ID" value="GBG72061"/>
    <property type="gene ID" value="CBR_g10996"/>
</dbReference>
<sequence length="237" mass="26787">MRDKGYNHKDDQCKNKFSQILEYYRKLKAHERRSGRQSYWDMNKARRKRYNVDFVLKRSWYDIIDLVEKNKDSIDLSNLMDSGADKERLEDEEQTHIGVGEGGVGDEEAATGFGGSTGGSQGTGFEPTLGKRKRGYVSARESGVKSVTAAMRAHTATFTRSDKECVLMRIEATRVIATQQVEARRELMLEDIASRERVVDRMGERVERGYSVLADAIRSLRSSRGSRSGSPSTSDSR</sequence>
<organism evidence="2 3">
    <name type="scientific">Chara braunii</name>
    <name type="common">Braun's stonewort</name>
    <dbReference type="NCBI Taxonomy" id="69332"/>
    <lineage>
        <taxon>Eukaryota</taxon>
        <taxon>Viridiplantae</taxon>
        <taxon>Streptophyta</taxon>
        <taxon>Charophyceae</taxon>
        <taxon>Charales</taxon>
        <taxon>Characeae</taxon>
        <taxon>Chara</taxon>
    </lineage>
</organism>
<name>A0A388KPS6_CHABU</name>
<protein>
    <recommendedName>
        <fullName evidence="4">Myb-like domain-containing protein</fullName>
    </recommendedName>
</protein>
<dbReference type="AlphaFoldDB" id="A0A388KPS6"/>
<dbReference type="PANTHER" id="PTHR33492:SF4">
    <property type="entry name" value="OS02G0174300 PROTEIN"/>
    <property type="match status" value="1"/>
</dbReference>
<comment type="caution">
    <text evidence="2">The sequence shown here is derived from an EMBL/GenBank/DDBJ whole genome shotgun (WGS) entry which is preliminary data.</text>
</comment>
<dbReference type="Proteomes" id="UP000265515">
    <property type="component" value="Unassembled WGS sequence"/>
</dbReference>
<reference evidence="2 3" key="1">
    <citation type="journal article" date="2018" name="Cell">
        <title>The Chara Genome: Secondary Complexity and Implications for Plant Terrestrialization.</title>
        <authorList>
            <person name="Nishiyama T."/>
            <person name="Sakayama H."/>
            <person name="Vries J.D."/>
            <person name="Buschmann H."/>
            <person name="Saint-Marcoux D."/>
            <person name="Ullrich K.K."/>
            <person name="Haas F.B."/>
            <person name="Vanderstraeten L."/>
            <person name="Becker D."/>
            <person name="Lang D."/>
            <person name="Vosolsobe S."/>
            <person name="Rombauts S."/>
            <person name="Wilhelmsson P.K.I."/>
            <person name="Janitza P."/>
            <person name="Kern R."/>
            <person name="Heyl A."/>
            <person name="Rumpler F."/>
            <person name="Villalobos L.I.A.C."/>
            <person name="Clay J.M."/>
            <person name="Skokan R."/>
            <person name="Toyoda A."/>
            <person name="Suzuki Y."/>
            <person name="Kagoshima H."/>
            <person name="Schijlen E."/>
            <person name="Tajeshwar N."/>
            <person name="Catarino B."/>
            <person name="Hetherington A.J."/>
            <person name="Saltykova A."/>
            <person name="Bonnot C."/>
            <person name="Breuninger H."/>
            <person name="Symeonidi A."/>
            <person name="Radhakrishnan G.V."/>
            <person name="Van Nieuwerburgh F."/>
            <person name="Deforce D."/>
            <person name="Chang C."/>
            <person name="Karol K.G."/>
            <person name="Hedrich R."/>
            <person name="Ulvskov P."/>
            <person name="Glockner G."/>
            <person name="Delwiche C.F."/>
            <person name="Petrasek J."/>
            <person name="Van de Peer Y."/>
            <person name="Friml J."/>
            <person name="Beilby M."/>
            <person name="Dolan L."/>
            <person name="Kohara Y."/>
            <person name="Sugano S."/>
            <person name="Fujiyama A."/>
            <person name="Delaux P.-M."/>
            <person name="Quint M."/>
            <person name="TheiBen G."/>
            <person name="Hagemann M."/>
            <person name="Harholt J."/>
            <person name="Dunand C."/>
            <person name="Zachgo S."/>
            <person name="Langdale J."/>
            <person name="Maumus F."/>
            <person name="Straeten D.V.D."/>
            <person name="Gould S.B."/>
            <person name="Rensing S.A."/>
        </authorList>
    </citation>
    <scope>NUCLEOTIDE SEQUENCE [LARGE SCALE GENOMIC DNA]</scope>
    <source>
        <strain evidence="2 3">S276</strain>
    </source>
</reference>
<gene>
    <name evidence="2" type="ORF">CBR_g10996</name>
</gene>
<feature type="compositionally biased region" description="Gly residues" evidence="1">
    <location>
        <begin position="112"/>
        <end position="122"/>
    </location>
</feature>
<accession>A0A388KPS6</accession>
<keyword evidence="3" id="KW-1185">Reference proteome</keyword>
<evidence type="ECO:0000313" key="2">
    <source>
        <dbReference type="EMBL" id="GBG72061.1"/>
    </source>
</evidence>
<evidence type="ECO:0000313" key="3">
    <source>
        <dbReference type="Proteomes" id="UP000265515"/>
    </source>
</evidence>
<dbReference type="PANTHER" id="PTHR33492">
    <property type="entry name" value="OSJNBA0043A12.37 PROTEIN-RELATED"/>
    <property type="match status" value="1"/>
</dbReference>
<evidence type="ECO:0008006" key="4">
    <source>
        <dbReference type="Google" id="ProtNLM"/>
    </source>
</evidence>
<dbReference type="EMBL" id="BFEA01000158">
    <property type="protein sequence ID" value="GBG72061.1"/>
    <property type="molecule type" value="Genomic_DNA"/>
</dbReference>